<keyword evidence="7 8" id="KW-0030">Aminoacyl-tRNA synthetase</keyword>
<feature type="region of interest" description="Aspartate" evidence="8">
    <location>
        <begin position="198"/>
        <end position="201"/>
    </location>
</feature>
<dbReference type="SUPFAM" id="SSF50249">
    <property type="entry name" value="Nucleic acid-binding proteins"/>
    <property type="match status" value="1"/>
</dbReference>
<evidence type="ECO:0000313" key="10">
    <source>
        <dbReference type="EMBL" id="MBK1618978.1"/>
    </source>
</evidence>
<dbReference type="RefSeq" id="WP_200243722.1">
    <property type="nucleotide sequence ID" value="NZ_NRRY01000016.1"/>
</dbReference>
<dbReference type="PRINTS" id="PR01042">
    <property type="entry name" value="TRNASYNTHASP"/>
</dbReference>
<dbReference type="HAMAP" id="MF_00044">
    <property type="entry name" value="Asp_tRNA_synth_type1"/>
    <property type="match status" value="1"/>
</dbReference>
<dbReference type="CDD" id="cd00777">
    <property type="entry name" value="AspRS_core"/>
    <property type="match status" value="1"/>
</dbReference>
<dbReference type="PANTHER" id="PTHR22594">
    <property type="entry name" value="ASPARTYL/LYSYL-TRNA SYNTHETASE"/>
    <property type="match status" value="1"/>
</dbReference>
<dbReference type="EC" id="6.1.1.23" evidence="8"/>
<feature type="domain" description="Aminoacyl-transfer RNA synthetases class-II family profile" evidence="9">
    <location>
        <begin position="141"/>
        <end position="560"/>
    </location>
</feature>
<dbReference type="InterPro" id="IPR002312">
    <property type="entry name" value="Asp/Asn-tRNA-synth_IIb"/>
</dbReference>
<dbReference type="GO" id="GO:0005737">
    <property type="term" value="C:cytoplasm"/>
    <property type="evidence" value="ECO:0007669"/>
    <property type="project" value="UniProtKB-SubCell"/>
</dbReference>
<evidence type="ECO:0000256" key="6">
    <source>
        <dbReference type="ARBA" id="ARBA00022917"/>
    </source>
</evidence>
<comment type="subunit">
    <text evidence="8">Homodimer.</text>
</comment>
<comment type="caution">
    <text evidence="10">The sequence shown here is derived from an EMBL/GenBank/DDBJ whole genome shotgun (WGS) entry which is preliminary data.</text>
</comment>
<feature type="binding site" evidence="8">
    <location>
        <position position="174"/>
    </location>
    <ligand>
        <name>L-aspartate</name>
        <dbReference type="ChEBI" id="CHEBI:29991"/>
    </ligand>
</feature>
<sequence length="592" mass="66827">MRSHYCGELESGLIDREVSLCGWVHRRRDHGGVIFIDLRDRSGLVQVVFDPDRAEIFALAEQVRSEYVLAVTGRVRSRPEGTENPDLPTGEVEVLGLSLQVLNAAETPPFQLDEHGADTSEEVRLRYRYIDLRRPEMQDRLRLRSRITQTLRNFLDAEGFLDIETPILTKSTPEGARDYLVPSRVHPGEFYALPQSPQLFKQLLMMSGMDRYYQIARCFRDEDLRADRQPEFTQLDIEMSFMDEDQLTVLMEQMVRELFKSVLEVDLPDPFPRMTYAEAMRRYGSDRPDLRVPLELIDVADLMGEVEFKVFAGPAADPEGRVAALRLPKGSELTRKEIDEYTKFVGIYGAKGLAYIKVNDWNAQGREGLQSPILKFLPDSAVEGIMARTGAEDGDLVFFGADKATVVNEALGALRVKLGHDRGLLEGDWQPLWVVDFPMFEKEPHTGRWTALHHPFTAPKEDQLDSLETDPGACLSRAYDLVLNGTELGGGSIRIHREDIQRSIFRLLKISDEDANDRFGFLLNALKYGCPPHGGIAFGLDRLVMLMTGSHSIRDVMAFPKTQTASCLLTDAPSAVDEAQLKELALRIKLRA</sequence>
<proteinExistence type="inferred from homology"/>
<evidence type="ECO:0000256" key="5">
    <source>
        <dbReference type="ARBA" id="ARBA00022840"/>
    </source>
</evidence>
<feature type="binding site" evidence="8">
    <location>
        <position position="229"/>
    </location>
    <ligand>
        <name>ATP</name>
        <dbReference type="ChEBI" id="CHEBI:30616"/>
    </ligand>
</feature>
<keyword evidence="5 8" id="KW-0067">ATP-binding</keyword>
<dbReference type="GO" id="GO:0005524">
    <property type="term" value="F:ATP binding"/>
    <property type="evidence" value="ECO:0007669"/>
    <property type="project" value="UniProtKB-UniRule"/>
</dbReference>
<dbReference type="Pfam" id="PF02938">
    <property type="entry name" value="GAD"/>
    <property type="match status" value="1"/>
</dbReference>
<keyword evidence="4 8" id="KW-0547">Nucleotide-binding</keyword>
<dbReference type="InterPro" id="IPR045864">
    <property type="entry name" value="aa-tRNA-synth_II/BPL/LPL"/>
</dbReference>
<evidence type="ECO:0000256" key="2">
    <source>
        <dbReference type="ARBA" id="ARBA00022490"/>
    </source>
</evidence>
<organism evidence="10 11">
    <name type="scientific">Lamprobacter modestohalophilus</name>
    <dbReference type="NCBI Taxonomy" id="1064514"/>
    <lineage>
        <taxon>Bacteria</taxon>
        <taxon>Pseudomonadati</taxon>
        <taxon>Pseudomonadota</taxon>
        <taxon>Gammaproteobacteria</taxon>
        <taxon>Chromatiales</taxon>
        <taxon>Chromatiaceae</taxon>
        <taxon>Lamprobacter</taxon>
    </lineage>
</organism>
<keyword evidence="11" id="KW-1185">Reference proteome</keyword>
<comment type="similarity">
    <text evidence="1 8">Belongs to the class-II aminoacyl-tRNA synthetase family. Type 1 subfamily.</text>
</comment>
<dbReference type="EMBL" id="NRRY01000016">
    <property type="protein sequence ID" value="MBK1618978.1"/>
    <property type="molecule type" value="Genomic_DNA"/>
</dbReference>
<evidence type="ECO:0000256" key="8">
    <source>
        <dbReference type="HAMAP-Rule" id="MF_00044"/>
    </source>
</evidence>
<keyword evidence="6 8" id="KW-0648">Protein biosynthesis</keyword>
<dbReference type="Proteomes" id="UP001138768">
    <property type="component" value="Unassembled WGS sequence"/>
</dbReference>
<comment type="function">
    <text evidence="8">Aspartyl-tRNA synthetase with relaxed tRNA specificity since it is able to aspartylate not only its cognate tRNA(Asp) but also tRNA(Asn). Reaction proceeds in two steps: L-aspartate is first activated by ATP to form Asp-AMP and then transferred to the acceptor end of tRNA(Asp/Asn).</text>
</comment>
<dbReference type="InterPro" id="IPR047090">
    <property type="entry name" value="AspRS_core"/>
</dbReference>
<dbReference type="CDD" id="cd04317">
    <property type="entry name" value="EcAspRS_like_N"/>
    <property type="match status" value="1"/>
</dbReference>
<dbReference type="GO" id="GO:0003676">
    <property type="term" value="F:nucleic acid binding"/>
    <property type="evidence" value="ECO:0007669"/>
    <property type="project" value="InterPro"/>
</dbReference>
<dbReference type="Gene3D" id="3.30.1360.30">
    <property type="entry name" value="GAD-like domain"/>
    <property type="match status" value="1"/>
</dbReference>
<evidence type="ECO:0000256" key="1">
    <source>
        <dbReference type="ARBA" id="ARBA00006303"/>
    </source>
</evidence>
<name>A0A9X0W9W1_9GAMM</name>
<dbReference type="PROSITE" id="PS50862">
    <property type="entry name" value="AA_TRNA_LIGASE_II"/>
    <property type="match status" value="1"/>
</dbReference>
<dbReference type="InterPro" id="IPR012340">
    <property type="entry name" value="NA-bd_OB-fold"/>
</dbReference>
<dbReference type="GO" id="GO:0004815">
    <property type="term" value="F:aspartate-tRNA ligase activity"/>
    <property type="evidence" value="ECO:0007669"/>
    <property type="project" value="UniProtKB-UniRule"/>
</dbReference>
<evidence type="ECO:0000259" key="9">
    <source>
        <dbReference type="PROSITE" id="PS50862"/>
    </source>
</evidence>
<keyword evidence="3 8" id="KW-0436">Ligase</keyword>
<keyword evidence="2 8" id="KW-0963">Cytoplasm</keyword>
<comment type="catalytic activity">
    <reaction evidence="8">
        <text>tRNA(Asx) + L-aspartate + ATP = L-aspartyl-tRNA(Asx) + AMP + diphosphate</text>
        <dbReference type="Rhea" id="RHEA:18349"/>
        <dbReference type="Rhea" id="RHEA-COMP:9710"/>
        <dbReference type="Rhea" id="RHEA-COMP:9711"/>
        <dbReference type="ChEBI" id="CHEBI:29991"/>
        <dbReference type="ChEBI" id="CHEBI:30616"/>
        <dbReference type="ChEBI" id="CHEBI:33019"/>
        <dbReference type="ChEBI" id="CHEBI:78442"/>
        <dbReference type="ChEBI" id="CHEBI:78516"/>
        <dbReference type="ChEBI" id="CHEBI:456215"/>
        <dbReference type="EC" id="6.1.1.23"/>
    </reaction>
</comment>
<dbReference type="SUPFAM" id="SSF55261">
    <property type="entry name" value="GAD domain-like"/>
    <property type="match status" value="1"/>
</dbReference>
<reference evidence="10 11" key="1">
    <citation type="journal article" date="2020" name="Microorganisms">
        <title>Osmotic Adaptation and Compatible Solute Biosynthesis of Phototrophic Bacteria as Revealed from Genome Analyses.</title>
        <authorList>
            <person name="Imhoff J.F."/>
            <person name="Rahn T."/>
            <person name="Kunzel S."/>
            <person name="Keller A."/>
            <person name="Neulinger S.C."/>
        </authorList>
    </citation>
    <scope>NUCLEOTIDE SEQUENCE [LARGE SCALE GENOMIC DNA]</scope>
    <source>
        <strain evidence="10 11">DSM 25653</strain>
    </source>
</reference>
<dbReference type="PANTHER" id="PTHR22594:SF5">
    <property type="entry name" value="ASPARTATE--TRNA LIGASE, MITOCHONDRIAL"/>
    <property type="match status" value="1"/>
</dbReference>
<evidence type="ECO:0000256" key="3">
    <source>
        <dbReference type="ARBA" id="ARBA00022598"/>
    </source>
</evidence>
<dbReference type="InterPro" id="IPR004364">
    <property type="entry name" value="Aa-tRNA-synt_II"/>
</dbReference>
<comment type="subcellular location">
    <subcellularLocation>
        <location evidence="8">Cytoplasm</location>
    </subcellularLocation>
</comment>
<dbReference type="Gene3D" id="3.30.930.10">
    <property type="entry name" value="Bira Bifunctional Protein, Domain 2"/>
    <property type="match status" value="1"/>
</dbReference>
<dbReference type="GO" id="GO:0006422">
    <property type="term" value="P:aspartyl-tRNA aminoacylation"/>
    <property type="evidence" value="ECO:0007669"/>
    <property type="project" value="UniProtKB-UniRule"/>
</dbReference>
<dbReference type="Pfam" id="PF01336">
    <property type="entry name" value="tRNA_anti-codon"/>
    <property type="match status" value="1"/>
</dbReference>
<evidence type="ECO:0000256" key="7">
    <source>
        <dbReference type="ARBA" id="ARBA00023146"/>
    </source>
</evidence>
<dbReference type="InterPro" id="IPR004115">
    <property type="entry name" value="GAD-like_sf"/>
</dbReference>
<protein>
    <recommendedName>
        <fullName evidence="8">Aspartate--tRNA(Asp/Asn) ligase</fullName>
        <ecNumber evidence="8">6.1.1.23</ecNumber>
    </recommendedName>
    <alternativeName>
        <fullName evidence="8">Aspartyl-tRNA synthetase</fullName>
        <shortName evidence="8">AspRS</shortName>
    </alternativeName>
    <alternativeName>
        <fullName evidence="8">Non-discriminating aspartyl-tRNA synthetase</fullName>
        <shortName evidence="8">ND-AspRS</shortName>
    </alternativeName>
</protein>
<dbReference type="NCBIfam" id="NF001750">
    <property type="entry name" value="PRK00476.1"/>
    <property type="match status" value="1"/>
</dbReference>
<dbReference type="SUPFAM" id="SSF55681">
    <property type="entry name" value="Class II aaRS and biotin synthetases"/>
    <property type="match status" value="1"/>
</dbReference>
<feature type="binding site" evidence="8">
    <location>
        <position position="453"/>
    </location>
    <ligand>
        <name>L-aspartate</name>
        <dbReference type="ChEBI" id="CHEBI:29991"/>
    </ligand>
</feature>
<feature type="binding site" evidence="8">
    <location>
        <begin position="220"/>
        <end position="222"/>
    </location>
    <ligand>
        <name>ATP</name>
        <dbReference type="ChEBI" id="CHEBI:30616"/>
    </ligand>
</feature>
<dbReference type="NCBIfam" id="TIGR00459">
    <property type="entry name" value="aspS_bact"/>
    <property type="match status" value="1"/>
</dbReference>
<accession>A0A9X0W9W1</accession>
<feature type="binding site" evidence="8">
    <location>
        <position position="487"/>
    </location>
    <ligand>
        <name>ATP</name>
        <dbReference type="ChEBI" id="CHEBI:30616"/>
    </ligand>
</feature>
<feature type="site" description="Important for tRNA non-discrimination" evidence="8">
    <location>
        <position position="30"/>
    </location>
</feature>
<feature type="site" description="Important for tRNA non-discrimination" evidence="8">
    <location>
        <position position="81"/>
    </location>
</feature>
<dbReference type="InterPro" id="IPR006195">
    <property type="entry name" value="aa-tRNA-synth_II"/>
</dbReference>
<feature type="binding site" evidence="8">
    <location>
        <position position="494"/>
    </location>
    <ligand>
        <name>L-aspartate</name>
        <dbReference type="ChEBI" id="CHEBI:29991"/>
    </ligand>
</feature>
<dbReference type="InterPro" id="IPR004365">
    <property type="entry name" value="NA-bd_OB_tRNA"/>
</dbReference>
<evidence type="ECO:0000256" key="4">
    <source>
        <dbReference type="ARBA" id="ARBA00022741"/>
    </source>
</evidence>
<evidence type="ECO:0000313" key="11">
    <source>
        <dbReference type="Proteomes" id="UP001138768"/>
    </source>
</evidence>
<dbReference type="InterPro" id="IPR047089">
    <property type="entry name" value="Asp-tRNA-ligase_1_N"/>
</dbReference>
<dbReference type="Pfam" id="PF00152">
    <property type="entry name" value="tRNA-synt_2"/>
    <property type="match status" value="1"/>
</dbReference>
<dbReference type="AlphaFoldDB" id="A0A9X0W9W1"/>
<feature type="binding site" evidence="8">
    <location>
        <begin position="539"/>
        <end position="542"/>
    </location>
    <ligand>
        <name>ATP</name>
        <dbReference type="ChEBI" id="CHEBI:30616"/>
    </ligand>
</feature>
<feature type="binding site" evidence="8">
    <location>
        <position position="220"/>
    </location>
    <ligand>
        <name>L-aspartate</name>
        <dbReference type="ChEBI" id="CHEBI:29991"/>
    </ligand>
</feature>
<dbReference type="InterPro" id="IPR004524">
    <property type="entry name" value="Asp-tRNA-ligase_1"/>
</dbReference>
<dbReference type="InterPro" id="IPR029351">
    <property type="entry name" value="GAD_dom"/>
</dbReference>
<dbReference type="Gene3D" id="2.40.50.140">
    <property type="entry name" value="Nucleic acid-binding proteins"/>
    <property type="match status" value="1"/>
</dbReference>
<gene>
    <name evidence="8" type="primary">aspS</name>
    <name evidence="10" type="ORF">CKO42_11155</name>
</gene>
<dbReference type="GO" id="GO:0050560">
    <property type="term" value="F:aspartate-tRNA(Asn) ligase activity"/>
    <property type="evidence" value="ECO:0007669"/>
    <property type="project" value="UniProtKB-EC"/>
</dbReference>